<proteinExistence type="predicted"/>
<sequence>MRPHYAYLPCLTVSEFDTLVTAARSRHRHRGQVISDTSVTMARAVLLEGVRYIDAARDHDGTLSTQAQQAVRVLLRYQAPQTETRLGSADFTQVQPIAPYYSYLPRLTVAEFDALVATAQTRSVRGGKRLSAKSIAMAQVVLLTGAMYSEAGRAQGITHSGAARVAGRLLRGRAEDPEVAAIGHDPFGRVAMPLNRA</sequence>
<name>A0A2S8I2L9_BURCE</name>
<dbReference type="RefSeq" id="WP_105393587.1">
    <property type="nucleotide sequence ID" value="NZ_PUIQ01000082.1"/>
</dbReference>
<dbReference type="EMBL" id="PUIQ01000082">
    <property type="protein sequence ID" value="PQP08991.1"/>
    <property type="molecule type" value="Genomic_DNA"/>
</dbReference>
<reference evidence="1 2" key="1">
    <citation type="submission" date="2018-02" db="EMBL/GenBank/DDBJ databases">
        <title>Draft genome sequencing of Burkholderia cepacia Y14-15.</title>
        <authorList>
            <person name="Zheng B.-X."/>
        </authorList>
    </citation>
    <scope>NUCLEOTIDE SEQUENCE [LARGE SCALE GENOMIC DNA]</scope>
    <source>
        <strain evidence="1 2">Y14-15</strain>
    </source>
</reference>
<dbReference type="Proteomes" id="UP000238206">
    <property type="component" value="Unassembled WGS sequence"/>
</dbReference>
<evidence type="ECO:0000313" key="1">
    <source>
        <dbReference type="EMBL" id="PQP08991.1"/>
    </source>
</evidence>
<evidence type="ECO:0008006" key="3">
    <source>
        <dbReference type="Google" id="ProtNLM"/>
    </source>
</evidence>
<organism evidence="1 2">
    <name type="scientific">Burkholderia cepacia</name>
    <name type="common">Pseudomonas cepacia</name>
    <dbReference type="NCBI Taxonomy" id="292"/>
    <lineage>
        <taxon>Bacteria</taxon>
        <taxon>Pseudomonadati</taxon>
        <taxon>Pseudomonadota</taxon>
        <taxon>Betaproteobacteria</taxon>
        <taxon>Burkholderiales</taxon>
        <taxon>Burkholderiaceae</taxon>
        <taxon>Burkholderia</taxon>
        <taxon>Burkholderia cepacia complex</taxon>
    </lineage>
</organism>
<protein>
    <recommendedName>
        <fullName evidence="3">TrfB transcriptional repressor protein domain-containing protein</fullName>
    </recommendedName>
</protein>
<gene>
    <name evidence="1" type="ORF">C5615_35595</name>
</gene>
<dbReference type="AlphaFoldDB" id="A0A2S8I2L9"/>
<accession>A0A2S8I2L9</accession>
<evidence type="ECO:0000313" key="2">
    <source>
        <dbReference type="Proteomes" id="UP000238206"/>
    </source>
</evidence>
<comment type="caution">
    <text evidence="1">The sequence shown here is derived from an EMBL/GenBank/DDBJ whole genome shotgun (WGS) entry which is preliminary data.</text>
</comment>